<dbReference type="OrthoDB" id="434673at2759"/>
<dbReference type="Proteomes" id="UP000649617">
    <property type="component" value="Unassembled WGS sequence"/>
</dbReference>
<reference evidence="3" key="1">
    <citation type="submission" date="2021-02" db="EMBL/GenBank/DDBJ databases">
        <authorList>
            <person name="Dougan E. K."/>
            <person name="Rhodes N."/>
            <person name="Thang M."/>
            <person name="Chan C."/>
        </authorList>
    </citation>
    <scope>NUCLEOTIDE SEQUENCE</scope>
</reference>
<keyword evidence="2" id="KW-0472">Membrane</keyword>
<feature type="transmembrane region" description="Helical" evidence="2">
    <location>
        <begin position="119"/>
        <end position="141"/>
    </location>
</feature>
<evidence type="ECO:0000256" key="1">
    <source>
        <dbReference type="SAM" id="MobiDB-lite"/>
    </source>
</evidence>
<feature type="region of interest" description="Disordered" evidence="1">
    <location>
        <begin position="17"/>
        <end position="86"/>
    </location>
</feature>
<feature type="transmembrane region" description="Helical" evidence="2">
    <location>
        <begin position="147"/>
        <end position="170"/>
    </location>
</feature>
<protein>
    <submittedName>
        <fullName evidence="3">Uncharacterized protein</fullName>
    </submittedName>
</protein>
<accession>A0A812XI84</accession>
<keyword evidence="2" id="KW-0812">Transmembrane</keyword>
<evidence type="ECO:0000313" key="4">
    <source>
        <dbReference type="Proteomes" id="UP000649617"/>
    </source>
</evidence>
<evidence type="ECO:0000313" key="3">
    <source>
        <dbReference type="EMBL" id="CAE7745897.1"/>
    </source>
</evidence>
<sequence>MMFAHEDILNQKPISWFPGMAGASEPCKEKEDSKSGKSDWNRFESQASTVPPDPAEQYLRSISCDSSESAGHKAHQAEEEETSEDAKVILYQEEYDDESRFLLRDFGFGGSLSSWAQELVGSAGLVVSVSFVLLVVLALASPLSSTASWMCFGAVRVMIVLTFLSGLFMLQAPQPAKAMPEVSPYTTEEASD</sequence>
<feature type="compositionally biased region" description="Basic and acidic residues" evidence="1">
    <location>
        <begin position="26"/>
        <end position="42"/>
    </location>
</feature>
<keyword evidence="4" id="KW-1185">Reference proteome</keyword>
<name>A0A812XI84_SYMPI</name>
<comment type="caution">
    <text evidence="3">The sequence shown here is derived from an EMBL/GenBank/DDBJ whole genome shotgun (WGS) entry which is preliminary data.</text>
</comment>
<proteinExistence type="predicted"/>
<organism evidence="3 4">
    <name type="scientific">Symbiodinium pilosum</name>
    <name type="common">Dinoflagellate</name>
    <dbReference type="NCBI Taxonomy" id="2952"/>
    <lineage>
        <taxon>Eukaryota</taxon>
        <taxon>Sar</taxon>
        <taxon>Alveolata</taxon>
        <taxon>Dinophyceae</taxon>
        <taxon>Suessiales</taxon>
        <taxon>Symbiodiniaceae</taxon>
        <taxon>Symbiodinium</taxon>
    </lineage>
</organism>
<dbReference type="EMBL" id="CAJNIZ010046349">
    <property type="protein sequence ID" value="CAE7745897.1"/>
    <property type="molecule type" value="Genomic_DNA"/>
</dbReference>
<gene>
    <name evidence="3" type="ORF">SPIL2461_LOCUS21528</name>
</gene>
<evidence type="ECO:0000256" key="2">
    <source>
        <dbReference type="SAM" id="Phobius"/>
    </source>
</evidence>
<keyword evidence="2" id="KW-1133">Transmembrane helix</keyword>
<dbReference type="AlphaFoldDB" id="A0A812XI84"/>